<proteinExistence type="predicted"/>
<evidence type="ECO:0000256" key="1">
    <source>
        <dbReference type="SAM" id="MobiDB-lite"/>
    </source>
</evidence>
<feature type="compositionally biased region" description="Polar residues" evidence="1">
    <location>
        <begin position="1"/>
        <end position="19"/>
    </location>
</feature>
<gene>
    <name evidence="2" type="ORF">JCGZ_09688</name>
</gene>
<dbReference type="EMBL" id="KK914232">
    <property type="protein sequence ID" value="KDP45439.1"/>
    <property type="molecule type" value="Genomic_DNA"/>
</dbReference>
<dbReference type="InterPro" id="IPR031421">
    <property type="entry name" value="DUF4666"/>
</dbReference>
<keyword evidence="3" id="KW-1185">Reference proteome</keyword>
<protein>
    <submittedName>
        <fullName evidence="2">Uncharacterized protein</fullName>
    </submittedName>
</protein>
<sequence>MSSSTLQRSSVSFRRQGSSGRVWDNLQIDRKTSGPPSGYLGTPPGPSQDLLLKEEACHERSIREISSSSSSSSSSALARISPSKHENKDQRCNVLGIFRRCVGSSAT</sequence>
<dbReference type="OrthoDB" id="1652626at2759"/>
<accession>A0A067LM06</accession>
<feature type="compositionally biased region" description="Low complexity" evidence="1">
    <location>
        <begin position="64"/>
        <end position="75"/>
    </location>
</feature>
<reference evidence="2 3" key="1">
    <citation type="journal article" date="2014" name="PLoS ONE">
        <title>Global Analysis of Gene Expression Profiles in Physic Nut (Jatropha curcas L.) Seedlings Exposed to Salt Stress.</title>
        <authorList>
            <person name="Zhang L."/>
            <person name="Zhang C."/>
            <person name="Wu P."/>
            <person name="Chen Y."/>
            <person name="Li M."/>
            <person name="Jiang H."/>
            <person name="Wu G."/>
        </authorList>
    </citation>
    <scope>NUCLEOTIDE SEQUENCE [LARGE SCALE GENOMIC DNA]</scope>
    <source>
        <strain evidence="3">cv. GZQX0401</strain>
        <tissue evidence="2">Young leaves</tissue>
    </source>
</reference>
<feature type="region of interest" description="Disordered" evidence="1">
    <location>
        <begin position="62"/>
        <end position="89"/>
    </location>
</feature>
<evidence type="ECO:0000313" key="2">
    <source>
        <dbReference type="EMBL" id="KDP45439.1"/>
    </source>
</evidence>
<evidence type="ECO:0000313" key="3">
    <source>
        <dbReference type="Proteomes" id="UP000027138"/>
    </source>
</evidence>
<organism evidence="2 3">
    <name type="scientific">Jatropha curcas</name>
    <name type="common">Barbados nut</name>
    <dbReference type="NCBI Taxonomy" id="180498"/>
    <lineage>
        <taxon>Eukaryota</taxon>
        <taxon>Viridiplantae</taxon>
        <taxon>Streptophyta</taxon>
        <taxon>Embryophyta</taxon>
        <taxon>Tracheophyta</taxon>
        <taxon>Spermatophyta</taxon>
        <taxon>Magnoliopsida</taxon>
        <taxon>eudicotyledons</taxon>
        <taxon>Gunneridae</taxon>
        <taxon>Pentapetalae</taxon>
        <taxon>rosids</taxon>
        <taxon>fabids</taxon>
        <taxon>Malpighiales</taxon>
        <taxon>Euphorbiaceae</taxon>
        <taxon>Crotonoideae</taxon>
        <taxon>Jatropheae</taxon>
        <taxon>Jatropha</taxon>
    </lineage>
</organism>
<dbReference type="AlphaFoldDB" id="A0A067LM06"/>
<dbReference type="Proteomes" id="UP000027138">
    <property type="component" value="Unassembled WGS sequence"/>
</dbReference>
<feature type="region of interest" description="Disordered" evidence="1">
    <location>
        <begin position="1"/>
        <end position="49"/>
    </location>
</feature>
<name>A0A067LM06_JATCU</name>
<dbReference type="Pfam" id="PF15697">
    <property type="entry name" value="DUF4666"/>
    <property type="match status" value="1"/>
</dbReference>